<accession>Q98RX2</accession>
<keyword evidence="2 7" id="KW-0378">Hydrolase</keyword>
<evidence type="ECO:0000256" key="5">
    <source>
        <dbReference type="ARBA" id="ARBA00047761"/>
    </source>
</evidence>
<keyword evidence="1" id="KW-0479">Metal-binding</keyword>
<comment type="similarity">
    <text evidence="7">Belongs to the PPP phosphatase family.</text>
</comment>
<geneLocation type="nucleomorph" evidence="9"/>
<proteinExistence type="inferred from homology"/>
<dbReference type="AlphaFoldDB" id="Q98RX2"/>
<evidence type="ECO:0000256" key="4">
    <source>
        <dbReference type="ARBA" id="ARBA00023211"/>
    </source>
</evidence>
<dbReference type="PIR" id="A99987">
    <property type="entry name" value="A99987"/>
</dbReference>
<evidence type="ECO:0000256" key="3">
    <source>
        <dbReference type="ARBA" id="ARBA00022912"/>
    </source>
</evidence>
<dbReference type="EMBL" id="AF165818">
    <property type="protein sequence ID" value="AAK39828.1"/>
    <property type="molecule type" value="Genomic_DNA"/>
</dbReference>
<dbReference type="GO" id="GO:0005634">
    <property type="term" value="C:nucleus"/>
    <property type="evidence" value="ECO:0007669"/>
    <property type="project" value="TreeGrafter"/>
</dbReference>
<dbReference type="GO" id="GO:0004722">
    <property type="term" value="F:protein serine/threonine phosphatase activity"/>
    <property type="evidence" value="ECO:0007669"/>
    <property type="project" value="UniProtKB-EC"/>
</dbReference>
<keyword evidence="3" id="KW-0904">Protein phosphatase</keyword>
<gene>
    <name evidence="9" type="primary">PP1</name>
    <name evidence="10" type="ORF">GTHE00462_LOCUS26214</name>
    <name evidence="11" type="ORF">GTHE00462_LOCUS26225</name>
</gene>
<dbReference type="GO" id="GO:0046872">
    <property type="term" value="F:metal ion binding"/>
    <property type="evidence" value="ECO:0007669"/>
    <property type="project" value="UniProtKB-KW"/>
</dbReference>
<feature type="domain" description="Serine/threonine specific protein phosphatases" evidence="8">
    <location>
        <begin position="117"/>
        <end position="122"/>
    </location>
</feature>
<evidence type="ECO:0000313" key="12">
    <source>
        <dbReference type="Proteomes" id="UP000242167"/>
    </source>
</evidence>
<organism evidence="9 12">
    <name type="scientific">Guillardia theta</name>
    <name type="common">Cryptophyte</name>
    <name type="synonym">Cryptomonas phi</name>
    <dbReference type="NCBI Taxonomy" id="55529"/>
    <lineage>
        <taxon>Eukaryota</taxon>
        <taxon>Cryptophyceae</taxon>
        <taxon>Pyrenomonadales</taxon>
        <taxon>Geminigeraceae</taxon>
        <taxon>Guillardia</taxon>
    </lineage>
</organism>
<dbReference type="PANTHER" id="PTHR11668:SF496">
    <property type="entry name" value="SERINE_THREONINE-PROTEIN PHOSPHATASE"/>
    <property type="match status" value="1"/>
</dbReference>
<evidence type="ECO:0000256" key="1">
    <source>
        <dbReference type="ARBA" id="ARBA00022723"/>
    </source>
</evidence>
<dbReference type="InterPro" id="IPR050341">
    <property type="entry name" value="PP1_catalytic_subunit"/>
</dbReference>
<dbReference type="PROSITE" id="PS00125">
    <property type="entry name" value="SER_THR_PHOSPHATASE"/>
    <property type="match status" value="1"/>
</dbReference>
<evidence type="ECO:0000256" key="7">
    <source>
        <dbReference type="RuleBase" id="RU004273"/>
    </source>
</evidence>
<dbReference type="Gene3D" id="3.60.21.10">
    <property type="match status" value="1"/>
</dbReference>
<dbReference type="RefSeq" id="XP_001713533.1">
    <property type="nucleotide sequence ID" value="XM_001713481.1"/>
</dbReference>
<evidence type="ECO:0000259" key="8">
    <source>
        <dbReference type="PROSITE" id="PS00125"/>
    </source>
</evidence>
<dbReference type="GeneID" id="857316"/>
<dbReference type="SMART" id="SM00156">
    <property type="entry name" value="PP2Ac"/>
    <property type="match status" value="1"/>
</dbReference>
<comment type="catalytic activity">
    <reaction evidence="6 7">
        <text>O-phospho-L-threonyl-[protein] + H2O = L-threonyl-[protein] + phosphate</text>
        <dbReference type="Rhea" id="RHEA:47004"/>
        <dbReference type="Rhea" id="RHEA-COMP:11060"/>
        <dbReference type="Rhea" id="RHEA-COMP:11605"/>
        <dbReference type="ChEBI" id="CHEBI:15377"/>
        <dbReference type="ChEBI" id="CHEBI:30013"/>
        <dbReference type="ChEBI" id="CHEBI:43474"/>
        <dbReference type="ChEBI" id="CHEBI:61977"/>
        <dbReference type="EC" id="3.1.3.16"/>
    </reaction>
</comment>
<sequence length="304" mass="35425">MNENTKFLEEVIKKLTQSKKIKNIFLTEKEIGKLCYLSRKVFNNENSMLYLNSPIKICGDIHGQFYDLLRLFEFNGYPPTEKYLFLGDYVDRGKQSIEVISLLFAFKVRYPTKIFILRGNHESSKINRIYGFYDECKKKYNIKIWKIINETFNYLPLAAIIEKKIFCIHGGLSPFLNSIKQIEDIARPVEIPEKGLLCDLLWSDPNEDKQGWNLSDRGISYTYGDNIVKEFIEKFDFDLICRAHQVVDKGYKFFSNRMLVTIFSAPNYCGEFSNAGAVMNVDKLLVCSFQILKPYFGKKINSSK</sequence>
<dbReference type="FunFam" id="3.60.21.10:FF:000026">
    <property type="entry name" value="Serine/threonine-protein phosphatase"/>
    <property type="match status" value="1"/>
</dbReference>
<dbReference type="EC" id="3.1.3.16" evidence="7"/>
<dbReference type="GO" id="GO:0005737">
    <property type="term" value="C:cytoplasm"/>
    <property type="evidence" value="ECO:0007669"/>
    <property type="project" value="TreeGrafter"/>
</dbReference>
<evidence type="ECO:0000256" key="2">
    <source>
        <dbReference type="ARBA" id="ARBA00022801"/>
    </source>
</evidence>
<evidence type="ECO:0000313" key="11">
    <source>
        <dbReference type="EMBL" id="CAE2319346.1"/>
    </source>
</evidence>
<reference evidence="9 12" key="1">
    <citation type="journal article" date="2001" name="Nature">
        <title>The highly reduced genome of an enslaved algal nucleus.</title>
        <authorList>
            <person name="Douglas S."/>
            <person name="Zauner S."/>
            <person name="Fraunholz M."/>
            <person name="Beaton M."/>
            <person name="Penny S."/>
            <person name="Deng L."/>
            <person name="Wu X."/>
            <person name="Reith M."/>
            <person name="Cavalier-Smith T."/>
            <person name="Maier U."/>
        </authorList>
    </citation>
    <scope>NUCLEOTIDE SEQUENCE [LARGE SCALE GENOMIC DNA]</scope>
</reference>
<dbReference type="Pfam" id="PF00149">
    <property type="entry name" value="Metallophos"/>
    <property type="match status" value="1"/>
</dbReference>
<dbReference type="InterPro" id="IPR006186">
    <property type="entry name" value="Ser/Thr-sp_prot-phosphatase"/>
</dbReference>
<reference evidence="10" key="2">
    <citation type="submission" date="2021-01" db="EMBL/GenBank/DDBJ databases">
        <authorList>
            <person name="Corre E."/>
            <person name="Pelletier E."/>
            <person name="Niang G."/>
            <person name="Scheremetjew M."/>
            <person name="Finn R."/>
            <person name="Kale V."/>
            <person name="Holt S."/>
            <person name="Cochrane G."/>
            <person name="Meng A."/>
            <person name="Brown T."/>
            <person name="Cohen L."/>
        </authorList>
    </citation>
    <scope>NUCLEOTIDE SEQUENCE</scope>
    <source>
        <strain evidence="10">CCMP 2712</strain>
    </source>
</reference>
<dbReference type="Proteomes" id="UP000242167">
    <property type="component" value="Nucleomorph 1"/>
</dbReference>
<comment type="catalytic activity">
    <reaction evidence="5">
        <text>O-phospho-L-seryl-[protein] + H2O = L-seryl-[protein] + phosphate</text>
        <dbReference type="Rhea" id="RHEA:20629"/>
        <dbReference type="Rhea" id="RHEA-COMP:9863"/>
        <dbReference type="Rhea" id="RHEA-COMP:11604"/>
        <dbReference type="ChEBI" id="CHEBI:15377"/>
        <dbReference type="ChEBI" id="CHEBI:29999"/>
        <dbReference type="ChEBI" id="CHEBI:43474"/>
        <dbReference type="ChEBI" id="CHEBI:83421"/>
        <dbReference type="EC" id="3.1.3.16"/>
    </reaction>
</comment>
<keyword evidence="9" id="KW-0542">Nucleomorph</keyword>
<dbReference type="SUPFAM" id="SSF56300">
    <property type="entry name" value="Metallo-dependent phosphatases"/>
    <property type="match status" value="1"/>
</dbReference>
<dbReference type="PRINTS" id="PR00114">
    <property type="entry name" value="STPHPHTASE"/>
</dbReference>
<dbReference type="PANTHER" id="PTHR11668">
    <property type="entry name" value="SERINE/THREONINE PROTEIN PHOSPHATASE"/>
    <property type="match status" value="1"/>
</dbReference>
<keyword evidence="4" id="KW-0464">Manganese</keyword>
<dbReference type="InterPro" id="IPR004843">
    <property type="entry name" value="Calcineurin-like_PHP"/>
</dbReference>
<dbReference type="EMBL" id="HBKN01033659">
    <property type="protein sequence ID" value="CAE2319346.1"/>
    <property type="molecule type" value="Transcribed_RNA"/>
</dbReference>
<dbReference type="InterPro" id="IPR029052">
    <property type="entry name" value="Metallo-depent_PP-like"/>
</dbReference>
<name>Q98RX2_GUITH</name>
<evidence type="ECO:0000313" key="9">
    <source>
        <dbReference type="EMBL" id="AAK39828.1"/>
    </source>
</evidence>
<protein>
    <recommendedName>
        <fullName evidence="7">Serine/threonine-protein phosphatase</fullName>
        <ecNumber evidence="7">3.1.3.16</ecNumber>
    </recommendedName>
</protein>
<dbReference type="EMBL" id="HBKN01033648">
    <property type="protein sequence ID" value="CAE2319326.1"/>
    <property type="molecule type" value="Transcribed_RNA"/>
</dbReference>
<evidence type="ECO:0000256" key="6">
    <source>
        <dbReference type="ARBA" id="ARBA00048336"/>
    </source>
</evidence>
<evidence type="ECO:0000313" key="10">
    <source>
        <dbReference type="EMBL" id="CAE2319326.1"/>
    </source>
</evidence>